<feature type="domain" description="Alpha/beta hydrolase fold-3" evidence="2">
    <location>
        <begin position="16"/>
        <end position="147"/>
    </location>
</feature>
<comment type="similarity">
    <text evidence="1">Belongs to the 'GDXG' lipolytic enzyme family.</text>
</comment>
<dbReference type="GO" id="GO:0016787">
    <property type="term" value="F:hydrolase activity"/>
    <property type="evidence" value="ECO:0007669"/>
    <property type="project" value="InterPro"/>
</dbReference>
<evidence type="ECO:0000313" key="4">
    <source>
        <dbReference type="Proteomes" id="UP001159364"/>
    </source>
</evidence>
<keyword evidence="4" id="KW-1185">Reference proteome</keyword>
<evidence type="ECO:0000313" key="3">
    <source>
        <dbReference type="EMBL" id="KAJ8749180.1"/>
    </source>
</evidence>
<dbReference type="InterPro" id="IPR029058">
    <property type="entry name" value="AB_hydrolase_fold"/>
</dbReference>
<evidence type="ECO:0000259" key="2">
    <source>
        <dbReference type="Pfam" id="PF07859"/>
    </source>
</evidence>
<dbReference type="Proteomes" id="UP001159364">
    <property type="component" value="Linkage Group LG12"/>
</dbReference>
<reference evidence="3 4" key="1">
    <citation type="submission" date="2021-09" db="EMBL/GenBank/DDBJ databases">
        <title>Genomic insights and catalytic innovation underlie evolution of tropane alkaloids biosynthesis.</title>
        <authorList>
            <person name="Wang Y.-J."/>
            <person name="Tian T."/>
            <person name="Huang J.-P."/>
            <person name="Huang S.-X."/>
        </authorList>
    </citation>
    <scope>NUCLEOTIDE SEQUENCE [LARGE SCALE GENOMIC DNA]</scope>
    <source>
        <strain evidence="3">KIB-2018</strain>
        <tissue evidence="3">Leaf</tissue>
    </source>
</reference>
<name>A0AAV8SAW6_9ROSI</name>
<dbReference type="InterPro" id="IPR013094">
    <property type="entry name" value="AB_hydrolase_3"/>
</dbReference>
<sequence>MRPRASSVRYVDSFIGNLVYEVAARVGREDLRSMRLTEGILIHLRFVRLERSKSELEQLQSPLLTLDMVDNLLGFALSVGCNKDHPLTFLIGLATLLLDTLNLSSFLLCVRKNDKVRDTEMEYYKAIIRTNKNMTLLTNLRMGHNFYLNKIAMDMDP</sequence>
<dbReference type="Pfam" id="PF07859">
    <property type="entry name" value="Abhydrolase_3"/>
    <property type="match status" value="1"/>
</dbReference>
<evidence type="ECO:0000256" key="1">
    <source>
        <dbReference type="ARBA" id="ARBA00010515"/>
    </source>
</evidence>
<dbReference type="AlphaFoldDB" id="A0AAV8SAW6"/>
<gene>
    <name evidence="3" type="ORF">K2173_018651</name>
</gene>
<organism evidence="3 4">
    <name type="scientific">Erythroxylum novogranatense</name>
    <dbReference type="NCBI Taxonomy" id="1862640"/>
    <lineage>
        <taxon>Eukaryota</taxon>
        <taxon>Viridiplantae</taxon>
        <taxon>Streptophyta</taxon>
        <taxon>Embryophyta</taxon>
        <taxon>Tracheophyta</taxon>
        <taxon>Spermatophyta</taxon>
        <taxon>Magnoliopsida</taxon>
        <taxon>eudicotyledons</taxon>
        <taxon>Gunneridae</taxon>
        <taxon>Pentapetalae</taxon>
        <taxon>rosids</taxon>
        <taxon>fabids</taxon>
        <taxon>Malpighiales</taxon>
        <taxon>Erythroxylaceae</taxon>
        <taxon>Erythroxylum</taxon>
    </lineage>
</organism>
<proteinExistence type="inferred from homology"/>
<protein>
    <recommendedName>
        <fullName evidence="2">Alpha/beta hydrolase fold-3 domain-containing protein</fullName>
    </recommendedName>
</protein>
<comment type="caution">
    <text evidence="3">The sequence shown here is derived from an EMBL/GenBank/DDBJ whole genome shotgun (WGS) entry which is preliminary data.</text>
</comment>
<dbReference type="Gene3D" id="3.40.50.1820">
    <property type="entry name" value="alpha/beta hydrolase"/>
    <property type="match status" value="1"/>
</dbReference>
<dbReference type="EMBL" id="JAIWQS010000012">
    <property type="protein sequence ID" value="KAJ8749180.1"/>
    <property type="molecule type" value="Genomic_DNA"/>
</dbReference>
<accession>A0AAV8SAW6</accession>